<evidence type="ECO:0000256" key="3">
    <source>
        <dbReference type="ARBA" id="ARBA00022801"/>
    </source>
</evidence>
<dbReference type="GO" id="GO:0045943">
    <property type="term" value="P:positive regulation of transcription by RNA polymerase I"/>
    <property type="evidence" value="ECO:0007669"/>
    <property type="project" value="TreeGrafter"/>
</dbReference>
<reference evidence="10 11" key="1">
    <citation type="journal article" date="2015" name="Plant Cell">
        <title>Oil accumulation by the oleaginous diatom Fistulifera solaris as revealed by the genome and transcriptome.</title>
        <authorList>
            <person name="Tanaka T."/>
            <person name="Maeda Y."/>
            <person name="Veluchamy A."/>
            <person name="Tanaka M."/>
            <person name="Abida H."/>
            <person name="Marechal E."/>
            <person name="Bowler C."/>
            <person name="Muto M."/>
            <person name="Sunaga Y."/>
            <person name="Tanaka M."/>
            <person name="Yoshino T."/>
            <person name="Taniguchi T."/>
            <person name="Fukuda Y."/>
            <person name="Nemoto M."/>
            <person name="Matsumoto M."/>
            <person name="Wong P.S."/>
            <person name="Aburatani S."/>
            <person name="Fujibuchi W."/>
        </authorList>
    </citation>
    <scope>NUCLEOTIDE SEQUENCE [LARGE SCALE GENOMIC DNA]</scope>
    <source>
        <strain evidence="10 11">JPCC DA0580</strain>
    </source>
</reference>
<dbReference type="Proteomes" id="UP000198406">
    <property type="component" value="Unassembled WGS sequence"/>
</dbReference>
<dbReference type="SMART" id="SM00487">
    <property type="entry name" value="DEXDc"/>
    <property type="match status" value="1"/>
</dbReference>
<accession>A0A1Z5JPW3</accession>
<dbReference type="EMBL" id="BDSP01000101">
    <property type="protein sequence ID" value="GAX16073.1"/>
    <property type="molecule type" value="Genomic_DNA"/>
</dbReference>
<evidence type="ECO:0000256" key="4">
    <source>
        <dbReference type="ARBA" id="ARBA00022806"/>
    </source>
</evidence>
<evidence type="ECO:0000256" key="2">
    <source>
        <dbReference type="ARBA" id="ARBA00022741"/>
    </source>
</evidence>
<dbReference type="EC" id="3.6.4.13" evidence="1"/>
<comment type="catalytic activity">
    <reaction evidence="6">
        <text>ATP + H2O = ADP + phosphate + H(+)</text>
        <dbReference type="Rhea" id="RHEA:13065"/>
        <dbReference type="ChEBI" id="CHEBI:15377"/>
        <dbReference type="ChEBI" id="CHEBI:15378"/>
        <dbReference type="ChEBI" id="CHEBI:30616"/>
        <dbReference type="ChEBI" id="CHEBI:43474"/>
        <dbReference type="ChEBI" id="CHEBI:456216"/>
        <dbReference type="EC" id="3.6.4.13"/>
    </reaction>
</comment>
<keyword evidence="11" id="KW-1185">Reference proteome</keyword>
<dbReference type="PROSITE" id="PS51192">
    <property type="entry name" value="HELICASE_ATP_BIND_1"/>
    <property type="match status" value="1"/>
</dbReference>
<dbReference type="PROSITE" id="PS51194">
    <property type="entry name" value="HELICASE_CTER"/>
    <property type="match status" value="1"/>
</dbReference>
<dbReference type="InterPro" id="IPR027417">
    <property type="entry name" value="P-loop_NTPase"/>
</dbReference>
<feature type="domain" description="Helicase C-terminal" evidence="9">
    <location>
        <begin position="256"/>
        <end position="453"/>
    </location>
</feature>
<dbReference type="PANTHER" id="PTHR18934:SF118">
    <property type="entry name" value="ATP-DEPENDENT RNA HELICASE DHX33"/>
    <property type="match status" value="1"/>
</dbReference>
<dbReference type="InterPro" id="IPR007502">
    <property type="entry name" value="Helicase-assoc_dom"/>
</dbReference>
<gene>
    <name evidence="10" type="ORF">FisN_20Hh251</name>
</gene>
<evidence type="ECO:0000259" key="8">
    <source>
        <dbReference type="PROSITE" id="PS51192"/>
    </source>
</evidence>
<dbReference type="InterPro" id="IPR014001">
    <property type="entry name" value="Helicase_ATP-bd"/>
</dbReference>
<evidence type="ECO:0000256" key="6">
    <source>
        <dbReference type="ARBA" id="ARBA00047984"/>
    </source>
</evidence>
<dbReference type="CDD" id="cd18791">
    <property type="entry name" value="SF2_C_RHA"/>
    <property type="match status" value="1"/>
</dbReference>
<evidence type="ECO:0000313" key="10">
    <source>
        <dbReference type="EMBL" id="GAX16073.1"/>
    </source>
</evidence>
<dbReference type="GO" id="GO:0005524">
    <property type="term" value="F:ATP binding"/>
    <property type="evidence" value="ECO:0007669"/>
    <property type="project" value="UniProtKB-KW"/>
</dbReference>
<dbReference type="Gene3D" id="3.40.50.300">
    <property type="entry name" value="P-loop containing nucleotide triphosphate hydrolases"/>
    <property type="match status" value="2"/>
</dbReference>
<keyword evidence="4" id="KW-0347">Helicase</keyword>
<organism evidence="10 11">
    <name type="scientific">Fistulifera solaris</name>
    <name type="common">Oleaginous diatom</name>
    <dbReference type="NCBI Taxonomy" id="1519565"/>
    <lineage>
        <taxon>Eukaryota</taxon>
        <taxon>Sar</taxon>
        <taxon>Stramenopiles</taxon>
        <taxon>Ochrophyta</taxon>
        <taxon>Bacillariophyta</taxon>
        <taxon>Bacillariophyceae</taxon>
        <taxon>Bacillariophycidae</taxon>
        <taxon>Naviculales</taxon>
        <taxon>Naviculaceae</taxon>
        <taxon>Fistulifera</taxon>
    </lineage>
</organism>
<keyword evidence="2" id="KW-0547">Nucleotide-binding</keyword>
<evidence type="ECO:0000259" key="9">
    <source>
        <dbReference type="PROSITE" id="PS51194"/>
    </source>
</evidence>
<dbReference type="Pfam" id="PF04408">
    <property type="entry name" value="WHD_HA2"/>
    <property type="match status" value="1"/>
</dbReference>
<dbReference type="GO" id="GO:0003724">
    <property type="term" value="F:RNA helicase activity"/>
    <property type="evidence" value="ECO:0007669"/>
    <property type="project" value="UniProtKB-EC"/>
</dbReference>
<dbReference type="Gene3D" id="1.20.120.1080">
    <property type="match status" value="1"/>
</dbReference>
<feature type="compositionally biased region" description="Basic and acidic residues" evidence="7">
    <location>
        <begin position="1"/>
        <end position="12"/>
    </location>
</feature>
<dbReference type="Pfam" id="PF00270">
    <property type="entry name" value="DEAD"/>
    <property type="match status" value="1"/>
</dbReference>
<dbReference type="OrthoDB" id="10253254at2759"/>
<keyword evidence="3" id="KW-0378">Hydrolase</keyword>
<dbReference type="InParanoid" id="A0A1Z5JPW3"/>
<keyword evidence="5" id="KW-0067">ATP-binding</keyword>
<comment type="caution">
    <text evidence="10">The sequence shown here is derived from an EMBL/GenBank/DDBJ whole genome shotgun (WGS) entry which is preliminary data.</text>
</comment>
<protein>
    <recommendedName>
        <fullName evidence="1">RNA helicase</fullName>
        <ecNumber evidence="1">3.6.4.13</ecNumber>
    </recommendedName>
</protein>
<sequence length="745" mass="83361">MSMEKEAMRPSPERTPIQSSKKRKLTNEKQSRHYKDESTSDHAEIQELRRNLPVYGFRKRLVESINANPENKVLLVAAETGSGKSTQIPAYMLPYTGRVVVTQPRRVAAVTLASRVALEHGCKAGQRVGYRVRFDDCTSTETQLIYATDGMLLREAMADPLLQAYSVVFLDECHERSLQTDILIGVVHGARKARKAKQMEALQLVLMSATLEINKFQEFFGHDNIIVVEIPGRQYPVQTLYTKSPVEDYMEATLATIVQIHTHELPGDILVFLTGQDEIENIARLLRQALQEGNEQSKQQWTGDQVQSLRDVQNTSSSHSVVNGVSICPLFAALPPEQQLLVFEEKPPGCFRKIVLATNIAETSVTIPDIKYVVDTGKHKCRQVLSTGMETLQIHDISQAQAAQRSGRAGRVQAGLCFRLFTEEAFTKLPEASLPEILRVSLSQVVLQLKGMGIEDPREFDFVTPPETDGLRRAVELLYALQALDEKLKLTDYGKKLANLPLDPMYGHLLLQSTVYSCTREMLTVVAVLSSDHLLFRPNNELAAKAVAVHRRFASHEGDFPTYLNVYNAWQNEAIYVPAAAGGIKAQTKVWRRDSTKRLLHLDWCRQNFVSSRSLVRAYDIRQQLEQLCSSSRSGLNIDTTISCGKDQIKFLKCVAAGLFLQAAGRQVSPEISGSGRVGSSHGKYVTTMGKESVSIHPTSLMFGRQPPPSWVVYSELIATKRIYIRGVTQIKEEWLKEVAPSFYG</sequence>
<dbReference type="GO" id="GO:0005730">
    <property type="term" value="C:nucleolus"/>
    <property type="evidence" value="ECO:0007669"/>
    <property type="project" value="TreeGrafter"/>
</dbReference>
<dbReference type="InterPro" id="IPR048333">
    <property type="entry name" value="HA2_WH"/>
</dbReference>
<dbReference type="PANTHER" id="PTHR18934">
    <property type="entry name" value="ATP-DEPENDENT RNA HELICASE"/>
    <property type="match status" value="1"/>
</dbReference>
<feature type="domain" description="Helicase ATP-binding" evidence="8">
    <location>
        <begin position="65"/>
        <end position="229"/>
    </location>
</feature>
<evidence type="ECO:0000313" key="11">
    <source>
        <dbReference type="Proteomes" id="UP000198406"/>
    </source>
</evidence>
<feature type="region of interest" description="Disordered" evidence="7">
    <location>
        <begin position="1"/>
        <end position="44"/>
    </location>
</feature>
<evidence type="ECO:0000256" key="1">
    <source>
        <dbReference type="ARBA" id="ARBA00012552"/>
    </source>
</evidence>
<dbReference type="Pfam" id="PF07717">
    <property type="entry name" value="OB_NTP_bind"/>
    <property type="match status" value="1"/>
</dbReference>
<name>A0A1Z5JPW3_FISSO</name>
<dbReference type="AlphaFoldDB" id="A0A1Z5JPW3"/>
<dbReference type="SUPFAM" id="SSF52540">
    <property type="entry name" value="P-loop containing nucleoside triphosphate hydrolases"/>
    <property type="match status" value="1"/>
</dbReference>
<dbReference type="GO" id="GO:0003725">
    <property type="term" value="F:double-stranded RNA binding"/>
    <property type="evidence" value="ECO:0007669"/>
    <property type="project" value="TreeGrafter"/>
</dbReference>
<evidence type="ECO:0000256" key="7">
    <source>
        <dbReference type="SAM" id="MobiDB-lite"/>
    </source>
</evidence>
<dbReference type="GO" id="GO:0016787">
    <property type="term" value="F:hydrolase activity"/>
    <property type="evidence" value="ECO:0007669"/>
    <property type="project" value="UniProtKB-KW"/>
</dbReference>
<dbReference type="InterPro" id="IPR001650">
    <property type="entry name" value="Helicase_C-like"/>
</dbReference>
<dbReference type="Pfam" id="PF21010">
    <property type="entry name" value="HA2_C"/>
    <property type="match status" value="1"/>
</dbReference>
<dbReference type="SMART" id="SM00847">
    <property type="entry name" value="HA2"/>
    <property type="match status" value="1"/>
</dbReference>
<proteinExistence type="predicted"/>
<dbReference type="InterPro" id="IPR011545">
    <property type="entry name" value="DEAD/DEAH_box_helicase_dom"/>
</dbReference>
<evidence type="ECO:0000256" key="5">
    <source>
        <dbReference type="ARBA" id="ARBA00022840"/>
    </source>
</evidence>
<dbReference type="SMART" id="SM00490">
    <property type="entry name" value="HELICc"/>
    <property type="match status" value="1"/>
</dbReference>
<feature type="compositionally biased region" description="Basic and acidic residues" evidence="7">
    <location>
        <begin position="25"/>
        <end position="44"/>
    </location>
</feature>
<dbReference type="Pfam" id="PF00271">
    <property type="entry name" value="Helicase_C"/>
    <property type="match status" value="1"/>
</dbReference>
<dbReference type="InterPro" id="IPR011709">
    <property type="entry name" value="DEAD-box_helicase_OB_fold"/>
</dbReference>